<dbReference type="AlphaFoldDB" id="A0A024HV34"/>
<dbReference type="GO" id="GO:0008237">
    <property type="term" value="F:metallopeptidase activity"/>
    <property type="evidence" value="ECO:0007669"/>
    <property type="project" value="UniProtKB-KW"/>
</dbReference>
<dbReference type="GO" id="GO:0006508">
    <property type="term" value="P:proteolysis"/>
    <property type="evidence" value="ECO:0007669"/>
    <property type="project" value="UniProtKB-KW"/>
</dbReference>
<accession>A0A024HV34</accession>
<keyword evidence="2" id="KW-0479">Metal-binding</keyword>
<sequence>MRTAMSVLIEQDTGIKDTKIYLSEELIDLWYSYRQMSRDRSEAFGALIGSQSADANEFWLEHCTTPQKEDSATRVNFNMRAPHHQKSVDSYYKISHGKLGYLGTWHTHPEVTPTPSNIDITDWKKCIKRNPDRELVFVIVGQKDVCIFREINGYFKRIFKEQIDD</sequence>
<dbReference type="Pfam" id="PF14464">
    <property type="entry name" value="Prok-JAB"/>
    <property type="match status" value="1"/>
</dbReference>
<dbReference type="SUPFAM" id="SSF102712">
    <property type="entry name" value="JAB1/MPN domain"/>
    <property type="match status" value="1"/>
</dbReference>
<reference evidence="7" key="1">
    <citation type="submission" date="2013-11" db="EMBL/GenBank/DDBJ databases">
        <title>Unveiling the pan-genome of the SXT/R391 family of ICEs: Molecular characterization of new variable regions of SXT/R391-like ICEs detected in genomes of Pseudoalteromonas sp. and Vibrio scophthalmi.</title>
        <authorList>
            <person name="Rodriguez-Blanco A."/>
            <person name="Lemos M."/>
            <person name="Osorio C."/>
        </authorList>
    </citation>
    <scope>NUCLEOTIDE SEQUENCE</scope>
    <source>
        <strain evidence="7">4mar</strain>
    </source>
</reference>
<evidence type="ECO:0000256" key="1">
    <source>
        <dbReference type="ARBA" id="ARBA00022670"/>
    </source>
</evidence>
<keyword evidence="1" id="KW-0645">Protease</keyword>
<organism evidence="7">
    <name type="scientific">Pseudoalteromonas sp. 4mar</name>
    <dbReference type="NCBI Taxonomy" id="1434883"/>
    <lineage>
        <taxon>Bacteria</taxon>
        <taxon>Pseudomonadati</taxon>
        <taxon>Pseudomonadota</taxon>
        <taxon>Gammaproteobacteria</taxon>
        <taxon>Alteromonadales</taxon>
        <taxon>Pseudoalteromonadaceae</taxon>
        <taxon>Pseudoalteromonas</taxon>
    </lineage>
</organism>
<dbReference type="Gene3D" id="3.40.140.10">
    <property type="entry name" value="Cytidine Deaminase, domain 2"/>
    <property type="match status" value="1"/>
</dbReference>
<keyword evidence="5" id="KW-0482">Metalloprotease</keyword>
<feature type="domain" description="JAB" evidence="6">
    <location>
        <begin position="37"/>
        <end position="142"/>
    </location>
</feature>
<evidence type="ECO:0000256" key="5">
    <source>
        <dbReference type="ARBA" id="ARBA00023049"/>
    </source>
</evidence>
<name>A0A024HV34_9GAMM</name>
<protein>
    <recommendedName>
        <fullName evidence="6">JAB domain-containing protein</fullName>
    </recommendedName>
</protein>
<keyword evidence="3" id="KW-0378">Hydrolase</keyword>
<dbReference type="EMBL" id="HG794405">
    <property type="protein sequence ID" value="CDK41240.1"/>
    <property type="molecule type" value="Genomic_DNA"/>
</dbReference>
<evidence type="ECO:0000313" key="7">
    <source>
        <dbReference type="EMBL" id="CDK41240.1"/>
    </source>
</evidence>
<evidence type="ECO:0000256" key="2">
    <source>
        <dbReference type="ARBA" id="ARBA00022723"/>
    </source>
</evidence>
<gene>
    <name evidence="7" type="primary">pspspa1-13</name>
</gene>
<dbReference type="GO" id="GO:0046872">
    <property type="term" value="F:metal ion binding"/>
    <property type="evidence" value="ECO:0007669"/>
    <property type="project" value="UniProtKB-KW"/>
</dbReference>
<evidence type="ECO:0000256" key="3">
    <source>
        <dbReference type="ARBA" id="ARBA00022801"/>
    </source>
</evidence>
<dbReference type="InterPro" id="IPR028090">
    <property type="entry name" value="JAB_dom_prok"/>
</dbReference>
<keyword evidence="4" id="KW-0862">Zinc</keyword>
<evidence type="ECO:0000256" key="4">
    <source>
        <dbReference type="ARBA" id="ARBA00022833"/>
    </source>
</evidence>
<evidence type="ECO:0000259" key="6">
    <source>
        <dbReference type="Pfam" id="PF14464"/>
    </source>
</evidence>
<proteinExistence type="predicted"/>